<dbReference type="PANTHER" id="PTHR32251:SF17">
    <property type="entry name" value="STEROID 5-ALPHA REDUCTASE C-TERMINAL DOMAIN-CONTAINING PROTEIN"/>
    <property type="match status" value="1"/>
</dbReference>
<keyword evidence="3" id="KW-1185">Reference proteome</keyword>
<reference evidence="2 3" key="1">
    <citation type="submission" date="2016-10" db="EMBL/GenBank/DDBJ databases">
        <authorList>
            <person name="de Groot N.N."/>
        </authorList>
    </citation>
    <scope>NUCLEOTIDE SEQUENCE [LARGE SCALE GENOMIC DNA]</scope>
    <source>
        <strain evidence="2 3">DSM 23609</strain>
    </source>
</reference>
<sequence>MNPLAAVVLHLAVAVSGVIAVWFVQRRSRNASIIDAVWPLLVGAGALVYALCGDGDPAVRLALATVAMLWALRLGSYLAWRNAGRHEERRYAELRSRWGANADRRMLGFFLLQAVVAWIMGLSFLAAAYRPSPLDALWLYLGVVIGLVGIAGEALADTQLAAFRRRPENHGRVCDVGLWAWSRHPNYFFECVHWAAYPFFAIGAPWGWSAAIGLVVIVLLLLKFSGIPTVEERAAASRRIGYDDYVRRTSAFIPWPPRRGRTS</sequence>
<dbReference type="InterPro" id="IPR010721">
    <property type="entry name" value="UstE-like"/>
</dbReference>
<evidence type="ECO:0000313" key="2">
    <source>
        <dbReference type="EMBL" id="SFF39525.1"/>
    </source>
</evidence>
<feature type="transmembrane region" description="Helical" evidence="1">
    <location>
        <begin position="107"/>
        <end position="130"/>
    </location>
</feature>
<evidence type="ECO:0000313" key="3">
    <source>
        <dbReference type="Proteomes" id="UP000199771"/>
    </source>
</evidence>
<keyword evidence="1" id="KW-0812">Transmembrane</keyword>
<name>A0A1I2IB55_9GAMM</name>
<keyword evidence="1" id="KW-0472">Membrane</keyword>
<dbReference type="RefSeq" id="WP_091532247.1">
    <property type="nucleotide sequence ID" value="NZ_FOOC01000003.1"/>
</dbReference>
<feature type="transmembrane region" description="Helical" evidence="1">
    <location>
        <begin position="58"/>
        <end position="80"/>
    </location>
</feature>
<organism evidence="2 3">
    <name type="scientific">Fontimonas thermophila</name>
    <dbReference type="NCBI Taxonomy" id="1076937"/>
    <lineage>
        <taxon>Bacteria</taxon>
        <taxon>Pseudomonadati</taxon>
        <taxon>Pseudomonadota</taxon>
        <taxon>Gammaproteobacteria</taxon>
        <taxon>Nevskiales</taxon>
        <taxon>Nevskiaceae</taxon>
        <taxon>Fontimonas</taxon>
    </lineage>
</organism>
<evidence type="ECO:0000256" key="1">
    <source>
        <dbReference type="SAM" id="Phobius"/>
    </source>
</evidence>
<feature type="transmembrane region" description="Helical" evidence="1">
    <location>
        <begin position="6"/>
        <end position="24"/>
    </location>
</feature>
<feature type="transmembrane region" description="Helical" evidence="1">
    <location>
        <begin position="136"/>
        <end position="156"/>
    </location>
</feature>
<feature type="transmembrane region" description="Helical" evidence="1">
    <location>
        <begin position="210"/>
        <end position="230"/>
    </location>
</feature>
<dbReference type="GO" id="GO:0016020">
    <property type="term" value="C:membrane"/>
    <property type="evidence" value="ECO:0007669"/>
    <property type="project" value="TreeGrafter"/>
</dbReference>
<dbReference type="EMBL" id="FOOC01000003">
    <property type="protein sequence ID" value="SFF39525.1"/>
    <property type="molecule type" value="Genomic_DNA"/>
</dbReference>
<protein>
    <submittedName>
        <fullName evidence="2">Steroid 5-alpha reductase family enzyme</fullName>
    </submittedName>
</protein>
<dbReference type="Proteomes" id="UP000199771">
    <property type="component" value="Unassembled WGS sequence"/>
</dbReference>
<gene>
    <name evidence="2" type="ORF">SAMN04488120_103182</name>
</gene>
<accession>A0A1I2IB55</accession>
<dbReference type="Pfam" id="PF06966">
    <property type="entry name" value="DUF1295"/>
    <property type="match status" value="1"/>
</dbReference>
<dbReference type="AlphaFoldDB" id="A0A1I2IB55"/>
<dbReference type="PROSITE" id="PS50244">
    <property type="entry name" value="S5A_REDUCTASE"/>
    <property type="match status" value="1"/>
</dbReference>
<dbReference type="PANTHER" id="PTHR32251">
    <property type="entry name" value="3-OXO-5-ALPHA-STEROID 4-DEHYDROGENASE"/>
    <property type="match status" value="1"/>
</dbReference>
<feature type="transmembrane region" description="Helical" evidence="1">
    <location>
        <begin position="36"/>
        <end position="52"/>
    </location>
</feature>
<dbReference type="Gene3D" id="1.20.120.1630">
    <property type="match status" value="1"/>
</dbReference>
<keyword evidence="1" id="KW-1133">Transmembrane helix</keyword>
<dbReference type="OrthoDB" id="9779233at2"/>
<proteinExistence type="predicted"/>
<dbReference type="STRING" id="1076937.SAMN04488120_103182"/>